<dbReference type="PANTHER" id="PTHR37810">
    <property type="entry name" value="IMMUNITY PROTEIN SDPI"/>
    <property type="match status" value="1"/>
</dbReference>
<dbReference type="OrthoDB" id="9808690at2"/>
<accession>D1AVJ3</accession>
<keyword evidence="1" id="KW-1133">Transmembrane helix</keyword>
<protein>
    <recommendedName>
        <fullName evidence="2">DUF1648 domain-containing protein</fullName>
    </recommendedName>
</protein>
<sequence>MLNKRKILISILLCLLPIVYALLVYDKLPEMIPTHWNFSGEIDGYTSKKVFVFGMPIFFAVLNIFSIFMLEADPKKIENKNNFLFKNVLWIGPIFINIVVILVILASLGYNINMLMITKIFVGIVLIVVGNYIPKTRQNYTVGIRTPWTLNNEENWNKTHRFGGKILVISGIMTILSVFIPYLYIFAFILFPLIIVYSYWIYRNSKKDS</sequence>
<evidence type="ECO:0000313" key="4">
    <source>
        <dbReference type="Proteomes" id="UP000002072"/>
    </source>
</evidence>
<dbReference type="STRING" id="519441.Smon_1303"/>
<gene>
    <name evidence="3" type="ordered locus">Smon_1303</name>
</gene>
<feature type="transmembrane region" description="Helical" evidence="1">
    <location>
        <begin position="162"/>
        <end position="179"/>
    </location>
</feature>
<dbReference type="Pfam" id="PF13630">
    <property type="entry name" value="SdpI"/>
    <property type="match status" value="1"/>
</dbReference>
<dbReference type="KEGG" id="smf:Smon_1303"/>
<keyword evidence="1" id="KW-0472">Membrane</keyword>
<dbReference type="InterPro" id="IPR012867">
    <property type="entry name" value="DUF1648"/>
</dbReference>
<dbReference type="GO" id="GO:0009636">
    <property type="term" value="P:response to toxic substance"/>
    <property type="evidence" value="ECO:0007669"/>
    <property type="project" value="TreeGrafter"/>
</dbReference>
<feature type="domain" description="DUF1648" evidence="2">
    <location>
        <begin position="12"/>
        <end position="59"/>
    </location>
</feature>
<name>D1AVJ3_STRM9</name>
<dbReference type="Proteomes" id="UP000002072">
    <property type="component" value="Chromosome"/>
</dbReference>
<dbReference type="RefSeq" id="WP_012859299.1">
    <property type="nucleotide sequence ID" value="NC_013515.1"/>
</dbReference>
<evidence type="ECO:0000259" key="2">
    <source>
        <dbReference type="Pfam" id="PF07853"/>
    </source>
</evidence>
<dbReference type="PIRSF" id="PIRSF038959">
    <property type="entry name" value="SdpI"/>
    <property type="match status" value="1"/>
</dbReference>
<evidence type="ECO:0000256" key="1">
    <source>
        <dbReference type="SAM" id="Phobius"/>
    </source>
</evidence>
<feature type="transmembrane region" description="Helical" evidence="1">
    <location>
        <begin position="88"/>
        <end position="108"/>
    </location>
</feature>
<dbReference type="AlphaFoldDB" id="D1AVJ3"/>
<dbReference type="EMBL" id="CP001779">
    <property type="protein sequence ID" value="ACZ01753.1"/>
    <property type="molecule type" value="Genomic_DNA"/>
</dbReference>
<dbReference type="InterPro" id="IPR025962">
    <property type="entry name" value="SdpI/YhfL"/>
</dbReference>
<evidence type="ECO:0000313" key="3">
    <source>
        <dbReference type="EMBL" id="ACZ01753.1"/>
    </source>
</evidence>
<keyword evidence="4" id="KW-1185">Reference proteome</keyword>
<dbReference type="InterPro" id="IPR026272">
    <property type="entry name" value="SdpI"/>
</dbReference>
<dbReference type="eggNOG" id="COG5658">
    <property type="taxonomic scope" value="Bacteria"/>
</dbReference>
<reference evidence="3 4" key="1">
    <citation type="journal article" date="2009" name="Stand. Genomic Sci.">
        <title>Complete genome sequence of Streptobacillus moniliformis type strain (9901T).</title>
        <authorList>
            <person name="Nolan M."/>
            <person name="Gronow S."/>
            <person name="Lapidus A."/>
            <person name="Ivanova N."/>
            <person name="Copeland A."/>
            <person name="Lucas S."/>
            <person name="Del Rio T.G."/>
            <person name="Chen F."/>
            <person name="Tice H."/>
            <person name="Pitluck S."/>
            <person name="Cheng J.F."/>
            <person name="Sims D."/>
            <person name="Meincke L."/>
            <person name="Bruce D."/>
            <person name="Goodwin L."/>
            <person name="Brettin T."/>
            <person name="Han C."/>
            <person name="Detter J.C."/>
            <person name="Ovchinikova G."/>
            <person name="Pati A."/>
            <person name="Mavromatis K."/>
            <person name="Mikhailova N."/>
            <person name="Chen A."/>
            <person name="Palaniappan K."/>
            <person name="Land M."/>
            <person name="Hauser L."/>
            <person name="Chang Y.J."/>
            <person name="Jeffries C.D."/>
            <person name="Rohde M."/>
            <person name="Sproer C."/>
            <person name="Goker M."/>
            <person name="Bristow J."/>
            <person name="Eisen J.A."/>
            <person name="Markowitz V."/>
            <person name="Hugenholtz P."/>
            <person name="Kyrpides N.C."/>
            <person name="Klenk H.P."/>
            <person name="Chain P."/>
        </authorList>
    </citation>
    <scope>NUCLEOTIDE SEQUENCE [LARGE SCALE GENOMIC DNA]</scope>
    <source>
        <strain evidence="4">ATCC 14647 / DSM 12112 / NCTC 10651 / 9901</strain>
    </source>
</reference>
<dbReference type="Pfam" id="PF07853">
    <property type="entry name" value="DUF1648"/>
    <property type="match status" value="1"/>
</dbReference>
<dbReference type="HOGENOM" id="CLU_093038_0_0_0"/>
<feature type="transmembrane region" description="Helical" evidence="1">
    <location>
        <begin position="114"/>
        <end position="133"/>
    </location>
</feature>
<organism evidence="3 4">
    <name type="scientific">Streptobacillus moniliformis (strain ATCC 14647 / DSM 12112 / NCTC 10651 / 9901)</name>
    <dbReference type="NCBI Taxonomy" id="519441"/>
    <lineage>
        <taxon>Bacteria</taxon>
        <taxon>Fusobacteriati</taxon>
        <taxon>Fusobacteriota</taxon>
        <taxon>Fusobacteriia</taxon>
        <taxon>Fusobacteriales</taxon>
        <taxon>Leptotrichiaceae</taxon>
        <taxon>Streptobacillus</taxon>
    </lineage>
</organism>
<proteinExistence type="predicted"/>
<feature type="transmembrane region" description="Helical" evidence="1">
    <location>
        <begin position="50"/>
        <end position="68"/>
    </location>
</feature>
<dbReference type="GeneID" id="29672854"/>
<keyword evidence="1" id="KW-0812">Transmembrane</keyword>
<dbReference type="PANTHER" id="PTHR37810:SF5">
    <property type="entry name" value="IMMUNITY PROTEIN SDPI"/>
    <property type="match status" value="1"/>
</dbReference>